<dbReference type="OrthoDB" id="2383622at2759"/>
<evidence type="ECO:0000313" key="2">
    <source>
        <dbReference type="Proteomes" id="UP000789759"/>
    </source>
</evidence>
<dbReference type="AlphaFoldDB" id="A0A9N9N4A6"/>
<evidence type="ECO:0000313" key="1">
    <source>
        <dbReference type="EMBL" id="CAG8701020.1"/>
    </source>
</evidence>
<gene>
    <name evidence="1" type="ORF">CPELLU_LOCUS11828</name>
</gene>
<dbReference type="Proteomes" id="UP000789759">
    <property type="component" value="Unassembled WGS sequence"/>
</dbReference>
<organism evidence="1 2">
    <name type="scientific">Cetraspora pellucida</name>
    <dbReference type="NCBI Taxonomy" id="1433469"/>
    <lineage>
        <taxon>Eukaryota</taxon>
        <taxon>Fungi</taxon>
        <taxon>Fungi incertae sedis</taxon>
        <taxon>Mucoromycota</taxon>
        <taxon>Glomeromycotina</taxon>
        <taxon>Glomeromycetes</taxon>
        <taxon>Diversisporales</taxon>
        <taxon>Gigasporaceae</taxon>
        <taxon>Cetraspora</taxon>
    </lineage>
</organism>
<protein>
    <submittedName>
        <fullName evidence="1">21642_t:CDS:1</fullName>
    </submittedName>
</protein>
<keyword evidence="2" id="KW-1185">Reference proteome</keyword>
<proteinExistence type="predicted"/>
<dbReference type="EMBL" id="CAJVQA010010796">
    <property type="protein sequence ID" value="CAG8701020.1"/>
    <property type="molecule type" value="Genomic_DNA"/>
</dbReference>
<comment type="caution">
    <text evidence="1">The sequence shown here is derived from an EMBL/GenBank/DDBJ whole genome shotgun (WGS) entry which is preliminary data.</text>
</comment>
<accession>A0A9N9N4A6</accession>
<name>A0A9N9N4A6_9GLOM</name>
<sequence>MKFVKQNLISDLSDPVILKQRITAIQDEHERLLLLYNEFLVDKLTNAFNHPDPTQHGLFQHTQEMKPDNIYKTKEKVTKEKQVKELVSVLAKQYLLSMKDD</sequence>
<reference evidence="1" key="1">
    <citation type="submission" date="2021-06" db="EMBL/GenBank/DDBJ databases">
        <authorList>
            <person name="Kallberg Y."/>
            <person name="Tangrot J."/>
            <person name="Rosling A."/>
        </authorList>
    </citation>
    <scope>NUCLEOTIDE SEQUENCE</scope>
    <source>
        <strain evidence="1">FL966</strain>
    </source>
</reference>